<gene>
    <name evidence="2" type="ORF">EIP91_008662</name>
</gene>
<dbReference type="SUPFAM" id="SSF47203">
    <property type="entry name" value="Acyl-CoA dehydrogenase C-terminal domain-like"/>
    <property type="match status" value="1"/>
</dbReference>
<name>A0A4R0RG04_9APHY</name>
<reference evidence="2 3" key="1">
    <citation type="submission" date="2018-11" db="EMBL/GenBank/DDBJ databases">
        <title>Genome assembly of Steccherinum ochraceum LE-BIN_3174, the white-rot fungus of the Steccherinaceae family (The Residual Polyporoid clade, Polyporales, Basidiomycota).</title>
        <authorList>
            <person name="Fedorova T.V."/>
            <person name="Glazunova O.A."/>
            <person name="Landesman E.O."/>
            <person name="Moiseenko K.V."/>
            <person name="Psurtseva N.V."/>
            <person name="Savinova O.S."/>
            <person name="Shakhova N.V."/>
            <person name="Tyazhelova T.V."/>
            <person name="Vasina D.V."/>
        </authorList>
    </citation>
    <scope>NUCLEOTIDE SEQUENCE [LARGE SCALE GENOMIC DNA]</scope>
    <source>
        <strain evidence="2 3">LE-BIN_3174</strain>
    </source>
</reference>
<dbReference type="InterPro" id="IPR012258">
    <property type="entry name" value="Acyl-CoA_oxidase"/>
</dbReference>
<dbReference type="PANTHER" id="PTHR10909:SF382">
    <property type="entry name" value="ACYL-COENZYME A OXIDASE"/>
    <property type="match status" value="1"/>
</dbReference>
<dbReference type="GO" id="GO:0005777">
    <property type="term" value="C:peroxisome"/>
    <property type="evidence" value="ECO:0007669"/>
    <property type="project" value="InterPro"/>
</dbReference>
<dbReference type="InterPro" id="IPR046373">
    <property type="entry name" value="Acyl-CoA_Oxase/DH_mid-dom_sf"/>
</dbReference>
<dbReference type="PANTHER" id="PTHR10909">
    <property type="entry name" value="ELECTRON TRANSPORT OXIDOREDUCTASE"/>
    <property type="match status" value="1"/>
</dbReference>
<organism evidence="2 3">
    <name type="scientific">Steccherinum ochraceum</name>
    <dbReference type="NCBI Taxonomy" id="92696"/>
    <lineage>
        <taxon>Eukaryota</taxon>
        <taxon>Fungi</taxon>
        <taxon>Dikarya</taxon>
        <taxon>Basidiomycota</taxon>
        <taxon>Agaricomycotina</taxon>
        <taxon>Agaricomycetes</taxon>
        <taxon>Polyporales</taxon>
        <taxon>Steccherinaceae</taxon>
        <taxon>Steccherinum</taxon>
    </lineage>
</organism>
<dbReference type="Gene3D" id="2.40.110.10">
    <property type="entry name" value="Butyryl-CoA Dehydrogenase, subunit A, domain 2"/>
    <property type="match status" value="1"/>
</dbReference>
<evidence type="ECO:0000313" key="2">
    <source>
        <dbReference type="EMBL" id="TCD61294.1"/>
    </source>
</evidence>
<dbReference type="Proteomes" id="UP000292702">
    <property type="component" value="Unassembled WGS sequence"/>
</dbReference>
<dbReference type="OrthoDB" id="538336at2759"/>
<dbReference type="GO" id="GO:0055088">
    <property type="term" value="P:lipid homeostasis"/>
    <property type="evidence" value="ECO:0007669"/>
    <property type="project" value="TreeGrafter"/>
</dbReference>
<dbReference type="InterPro" id="IPR036250">
    <property type="entry name" value="AcylCo_DH-like_C"/>
</dbReference>
<dbReference type="InterPro" id="IPR009100">
    <property type="entry name" value="AcylCoA_DH/oxidase_NM_dom_sf"/>
</dbReference>
<dbReference type="GO" id="GO:0005504">
    <property type="term" value="F:fatty acid binding"/>
    <property type="evidence" value="ECO:0007669"/>
    <property type="project" value="TreeGrafter"/>
</dbReference>
<dbReference type="SUPFAM" id="SSF56645">
    <property type="entry name" value="Acyl-CoA dehydrogenase NM domain-like"/>
    <property type="match status" value="1"/>
</dbReference>
<dbReference type="GO" id="GO:0071949">
    <property type="term" value="F:FAD binding"/>
    <property type="evidence" value="ECO:0007669"/>
    <property type="project" value="InterPro"/>
</dbReference>
<evidence type="ECO:0000313" key="3">
    <source>
        <dbReference type="Proteomes" id="UP000292702"/>
    </source>
</evidence>
<dbReference type="Gene3D" id="1.20.140.10">
    <property type="entry name" value="Butyryl-CoA Dehydrogenase, subunit A, domain 3"/>
    <property type="match status" value="1"/>
</dbReference>
<feature type="domain" description="Acyl-CoA oxidase C-alpha1" evidence="1">
    <location>
        <begin position="256"/>
        <end position="387"/>
    </location>
</feature>
<evidence type="ECO:0000259" key="1">
    <source>
        <dbReference type="Pfam" id="PF22924"/>
    </source>
</evidence>
<dbReference type="AlphaFoldDB" id="A0A4R0RG04"/>
<proteinExistence type="predicted"/>
<sequence length="563" mass="62686">MGHRLHEHPLFTTQSILLSEDERIKLSYRRAMAIVRAWDLAIDDILHCTPKFWAFQQDPIHSLDGSLTNYLGCHVNLFLGTLSSHLRHRPYLRPLVERALKGEIFGNFLLSEVGHGLDILSMETEATKVQDGFILNTPHAKAAKIMPPTMPIPGLPKFAVVLSKLIVDGETRGMHPFLVNTSDEHGMCPGITSTRLPPRCGNSPMDFSITTFDHVRLPPESFLGVGFDKPKDDRALLHQYIWRIAIGTGILPLHVINSLGIVATIGADYSFRRHIQGKDSEGIPIISFRTQQLPVLRAVAVAHVFKAWRPEVLKVLMSQDGDFRVKHGMGVTLKATVARMTTIITREVGERLGAQGLFGHNYISELENDTRGMAIAEGDALVLCIRLFSELLLNRYALPRPAHNQTLLARHATGVFSNCTSLLNALPKSHRDPGFNSLVLPQSENAITSLGHALAYSAAVDAGVHQPLLDIFELMVVQMDEGWYIEHAGMTQAQRAQLEDRAILSALPRLRQYVDELDMRQYFSVPIRNDTTWDAFVRKLKPHRGPVAEAKQISVGLVASARL</sequence>
<dbReference type="GO" id="GO:0003997">
    <property type="term" value="F:acyl-CoA oxidase activity"/>
    <property type="evidence" value="ECO:0007669"/>
    <property type="project" value="InterPro"/>
</dbReference>
<keyword evidence="3" id="KW-1185">Reference proteome</keyword>
<dbReference type="STRING" id="92696.A0A4R0RG04"/>
<dbReference type="Pfam" id="PF22924">
    <property type="entry name" value="ACOX_C_alpha1"/>
    <property type="match status" value="1"/>
</dbReference>
<accession>A0A4R0RG04</accession>
<comment type="caution">
    <text evidence="2">The sequence shown here is derived from an EMBL/GenBank/DDBJ whole genome shotgun (WGS) entry which is preliminary data.</text>
</comment>
<dbReference type="InterPro" id="IPR055060">
    <property type="entry name" value="ACOX_C_alpha1"/>
</dbReference>
<dbReference type="EMBL" id="RWJN01000482">
    <property type="protein sequence ID" value="TCD61294.1"/>
    <property type="molecule type" value="Genomic_DNA"/>
</dbReference>
<dbReference type="GO" id="GO:0033540">
    <property type="term" value="P:fatty acid beta-oxidation using acyl-CoA oxidase"/>
    <property type="evidence" value="ECO:0007669"/>
    <property type="project" value="TreeGrafter"/>
</dbReference>
<protein>
    <recommendedName>
        <fullName evidence="1">Acyl-CoA oxidase C-alpha1 domain-containing protein</fullName>
    </recommendedName>
</protein>